<evidence type="ECO:0000313" key="2">
    <source>
        <dbReference type="EMBL" id="KAL2284358.1"/>
    </source>
</evidence>
<dbReference type="InterPro" id="IPR022185">
    <property type="entry name" value="DUF3712"/>
</dbReference>
<keyword evidence="1" id="KW-1133">Transmembrane helix</keyword>
<accession>A0ABR4EPK5</accession>
<dbReference type="PANTHER" id="PTHR35895:SF1">
    <property type="entry name" value="LIPID-BINDING SERUM GLYCOPROTEIN C-TERMINAL DOMAIN-CONTAINING PROTEIN"/>
    <property type="match status" value="1"/>
</dbReference>
<evidence type="ECO:0000256" key="1">
    <source>
        <dbReference type="SAM" id="Phobius"/>
    </source>
</evidence>
<dbReference type="InterPro" id="IPR046368">
    <property type="entry name" value="Tag1"/>
</dbReference>
<proteinExistence type="predicted"/>
<gene>
    <name evidence="2" type="ORF">FJTKL_09058</name>
</gene>
<keyword evidence="1" id="KW-0812">Transmembrane</keyword>
<dbReference type="Proteomes" id="UP001600888">
    <property type="component" value="Unassembled WGS sequence"/>
</dbReference>
<dbReference type="PANTHER" id="PTHR35895">
    <property type="entry name" value="CHROMOSOME 16, WHOLE GENOME SHOTGUN SEQUENCE"/>
    <property type="match status" value="1"/>
</dbReference>
<comment type="caution">
    <text evidence="2">The sequence shown here is derived from an EMBL/GenBank/DDBJ whole genome shotgun (WGS) entry which is preliminary data.</text>
</comment>
<keyword evidence="3" id="KW-1185">Reference proteome</keyword>
<evidence type="ECO:0008006" key="4">
    <source>
        <dbReference type="Google" id="ProtNLM"/>
    </source>
</evidence>
<protein>
    <recommendedName>
        <fullName evidence="4">Type II secretion system protein GspN</fullName>
    </recommendedName>
</protein>
<feature type="transmembrane region" description="Helical" evidence="1">
    <location>
        <begin position="36"/>
        <end position="57"/>
    </location>
</feature>
<dbReference type="Pfam" id="PF12505">
    <property type="entry name" value="DUF3712"/>
    <property type="match status" value="1"/>
</dbReference>
<keyword evidence="1" id="KW-0472">Membrane</keyword>
<sequence>MYKKHFAFCKLTNSASSKSPLYHNGVVGTIHPDCNMGFFGLILIIALLGAGVLYLNLDRIVNYVAQILVDASKMDITSIEITKCDERGFTISLSAKIYDTGPLEATISDMVLSMFATKSGKEFARVRLPTINATPQGTVCQVFEQRVEILDFGAFDTFNKNLLLQEELPAYVRGNGSLTIPWPVRLSTVVRYDKVEVLRGLDGVHVNVLETKKASRSLLKGKPTEIEVDVCIASGSPVAIHMGLTQVSIVFSGMQIATVEADLFLKPGENRVTFTGEMDVLSIGKNLGTGLKFLRQDIAGDQDMVAFVKGAKGPQCAWLDRTIRLMNSKIVMGSTMADLVRSISKVEEGS</sequence>
<organism evidence="2 3">
    <name type="scientific">Diaporthe vaccinii</name>
    <dbReference type="NCBI Taxonomy" id="105482"/>
    <lineage>
        <taxon>Eukaryota</taxon>
        <taxon>Fungi</taxon>
        <taxon>Dikarya</taxon>
        <taxon>Ascomycota</taxon>
        <taxon>Pezizomycotina</taxon>
        <taxon>Sordariomycetes</taxon>
        <taxon>Sordariomycetidae</taxon>
        <taxon>Diaporthales</taxon>
        <taxon>Diaporthaceae</taxon>
        <taxon>Diaporthe</taxon>
        <taxon>Diaporthe eres species complex</taxon>
    </lineage>
</organism>
<name>A0ABR4EPK5_9PEZI</name>
<dbReference type="EMBL" id="JBAWTH010000037">
    <property type="protein sequence ID" value="KAL2284358.1"/>
    <property type="molecule type" value="Genomic_DNA"/>
</dbReference>
<reference evidence="2 3" key="1">
    <citation type="submission" date="2024-03" db="EMBL/GenBank/DDBJ databases">
        <title>A high-quality draft genome sequence of Diaporthe vaccinii, a causative agent of upright dieback and viscid rot disease in cranberry plants.</title>
        <authorList>
            <person name="Sarrasin M."/>
            <person name="Lang B.F."/>
            <person name="Burger G."/>
        </authorList>
    </citation>
    <scope>NUCLEOTIDE SEQUENCE [LARGE SCALE GENOMIC DNA]</scope>
    <source>
        <strain evidence="2 3">IS7</strain>
    </source>
</reference>
<evidence type="ECO:0000313" key="3">
    <source>
        <dbReference type="Proteomes" id="UP001600888"/>
    </source>
</evidence>